<evidence type="ECO:0000313" key="1">
    <source>
        <dbReference type="EMBL" id="KAK1938717.1"/>
    </source>
</evidence>
<comment type="caution">
    <text evidence="1">The sequence shown here is derived from an EMBL/GenBank/DDBJ whole genome shotgun (WGS) entry which is preliminary data.</text>
</comment>
<protein>
    <recommendedName>
        <fullName evidence="3">RAP domain-containing protein</fullName>
    </recommendedName>
</protein>
<dbReference type="AlphaFoldDB" id="A0AAD9GHY5"/>
<reference evidence="1" key="2">
    <citation type="submission" date="2021-05" db="EMBL/GenBank/DDBJ databases">
        <authorList>
            <person name="Pain A."/>
        </authorList>
    </citation>
    <scope>NUCLEOTIDE SEQUENCE</scope>
    <source>
        <strain evidence="1">1802A</strain>
    </source>
</reference>
<dbReference type="EMBL" id="JAHBMH010000024">
    <property type="protein sequence ID" value="KAK1938717.1"/>
    <property type="molecule type" value="Genomic_DNA"/>
</dbReference>
<proteinExistence type="predicted"/>
<name>A0AAD9GHY5_BABDI</name>
<gene>
    <name evidence="1" type="ORF">X943_003749</name>
</gene>
<accession>A0AAD9GHY5</accession>
<sequence>MGMGLYHCDQRHFAYYRFHKRIGKGNWNRYIERYTKPRAIENTQNLIFNYRASFQAAKNSASYLWELPKRIASATSANEVFDAWICFRHKRKKCYHYILALKRLCEIKDVDTSDWRFQLIAKKLLKRSKYFIGKKKSLMMAKCVDLPNVCRYLGLLKAVPTLDKLSIQLCENVERYSPHQLALIATAFGNCRLHSKHLFSLLSKQLGATIHHASNKDLTTIADAFGKCMVYNYGTLASISLEMQKRLTSEFQDATLHTALFTTPIRHCMVNIQNPVVVHVTKPTMHDILDLVEAFSRAKYRDVTLCDLLSQMVRSELARCDHRNVINPEIISRVLRTFISLKVNDIPLFLSILTDAAARPYNYPPSCLSEIGAQLSTVLPRHLDSVANVSLLHCIYNDLQMFYVCLNELKCHIHRMDPSQVGWKYAASQKVQLTSTAIFAHKACSSVSQKCDFFRQICESLVNQRSHVLKYDAPKLMEVMSMHNSLTEDSFHIICRDIYRVISCFEPVDYQRTARVLRRLKRSNLTNLKMVNMLSKHVLNHRDEFSDFQYHCVARDLTLAGPPQESLLLDLWSRNR</sequence>
<dbReference type="Proteomes" id="UP001195914">
    <property type="component" value="Unassembled WGS sequence"/>
</dbReference>
<evidence type="ECO:0000313" key="2">
    <source>
        <dbReference type="Proteomes" id="UP001195914"/>
    </source>
</evidence>
<evidence type="ECO:0008006" key="3">
    <source>
        <dbReference type="Google" id="ProtNLM"/>
    </source>
</evidence>
<organism evidence="1 2">
    <name type="scientific">Babesia divergens</name>
    <dbReference type="NCBI Taxonomy" id="32595"/>
    <lineage>
        <taxon>Eukaryota</taxon>
        <taxon>Sar</taxon>
        <taxon>Alveolata</taxon>
        <taxon>Apicomplexa</taxon>
        <taxon>Aconoidasida</taxon>
        <taxon>Piroplasmida</taxon>
        <taxon>Babesiidae</taxon>
        <taxon>Babesia</taxon>
    </lineage>
</organism>
<reference evidence="1" key="1">
    <citation type="journal article" date="2014" name="Nucleic Acids Res.">
        <title>The evolutionary dynamics of variant antigen genes in Babesia reveal a history of genomic innovation underlying host-parasite interaction.</title>
        <authorList>
            <person name="Jackson A.P."/>
            <person name="Otto T.D."/>
            <person name="Darby A."/>
            <person name="Ramaprasad A."/>
            <person name="Xia D."/>
            <person name="Echaide I.E."/>
            <person name="Farber M."/>
            <person name="Gahlot S."/>
            <person name="Gamble J."/>
            <person name="Gupta D."/>
            <person name="Gupta Y."/>
            <person name="Jackson L."/>
            <person name="Malandrin L."/>
            <person name="Malas T.B."/>
            <person name="Moussa E."/>
            <person name="Nair M."/>
            <person name="Reid A.J."/>
            <person name="Sanders M."/>
            <person name="Sharma J."/>
            <person name="Tracey A."/>
            <person name="Quail M.A."/>
            <person name="Weir W."/>
            <person name="Wastling J.M."/>
            <person name="Hall N."/>
            <person name="Willadsen P."/>
            <person name="Lingelbach K."/>
            <person name="Shiels B."/>
            <person name="Tait A."/>
            <person name="Berriman M."/>
            <person name="Allred D.R."/>
            <person name="Pain A."/>
        </authorList>
    </citation>
    <scope>NUCLEOTIDE SEQUENCE</scope>
    <source>
        <strain evidence="1">1802A</strain>
    </source>
</reference>
<keyword evidence="2" id="KW-1185">Reference proteome</keyword>